<dbReference type="InterPro" id="IPR024227">
    <property type="entry name" value="DUF3795"/>
</dbReference>
<reference evidence="5 6" key="1">
    <citation type="submission" date="2018-08" db="EMBL/GenBank/DDBJ databases">
        <title>A genome reference for cultivated species of the human gut microbiota.</title>
        <authorList>
            <person name="Zou Y."/>
            <person name="Xue W."/>
            <person name="Luo G."/>
        </authorList>
    </citation>
    <scope>NUCLEOTIDE SEQUENCE [LARGE SCALE GENOMIC DNA]</scope>
    <source>
        <strain evidence="2 5">AF14-49</strain>
        <strain evidence="4 6">AF34-33</strain>
        <strain evidence="3 7">OF02-7</strain>
    </source>
</reference>
<evidence type="ECO:0000313" key="6">
    <source>
        <dbReference type="Proteomes" id="UP000286038"/>
    </source>
</evidence>
<evidence type="ECO:0000313" key="3">
    <source>
        <dbReference type="EMBL" id="RGY20014.1"/>
    </source>
</evidence>
<dbReference type="EMBL" id="QRZA01000004">
    <property type="protein sequence ID" value="RGV35367.1"/>
    <property type="molecule type" value="Genomic_DNA"/>
</dbReference>
<dbReference type="EMBL" id="CP069450">
    <property type="protein sequence ID" value="QRO51289.1"/>
    <property type="molecule type" value="Genomic_DNA"/>
</dbReference>
<evidence type="ECO:0000313" key="4">
    <source>
        <dbReference type="EMBL" id="RHM46915.1"/>
    </source>
</evidence>
<dbReference type="Pfam" id="PF12675">
    <property type="entry name" value="DUF3795"/>
    <property type="match status" value="1"/>
</dbReference>
<sequence length="106" mass="12247">MKFYKGRIPACGVFCGGCPMYMREERPCQGADLNRSRCEKCKTFHLCCLEKGITHCFQCTDFPCAKFKGFAKRWLKYGQNFVENQELLKGMGEVGFLKYYNGKVID</sequence>
<dbReference type="RefSeq" id="WP_027202839.1">
    <property type="nucleotide sequence ID" value="NZ_CABJDM010000002.1"/>
</dbReference>
<evidence type="ECO:0000313" key="2">
    <source>
        <dbReference type="EMBL" id="RGV35367.1"/>
    </source>
</evidence>
<dbReference type="Proteomes" id="UP000283589">
    <property type="component" value="Unassembled WGS sequence"/>
</dbReference>
<evidence type="ECO:0000313" key="5">
    <source>
        <dbReference type="Proteomes" id="UP000283589"/>
    </source>
</evidence>
<dbReference type="GeneID" id="93095818"/>
<name>A0A413IR97_9BACT</name>
<organism evidence="3 7">
    <name type="scientific">Butyricimonas virosa</name>
    <dbReference type="NCBI Taxonomy" id="544645"/>
    <lineage>
        <taxon>Bacteria</taxon>
        <taxon>Pseudomonadati</taxon>
        <taxon>Bacteroidota</taxon>
        <taxon>Bacteroidia</taxon>
        <taxon>Bacteroidales</taxon>
        <taxon>Odoribacteraceae</taxon>
        <taxon>Butyricimonas</taxon>
    </lineage>
</organism>
<dbReference type="OrthoDB" id="166000at2"/>
<dbReference type="Proteomes" id="UP000654720">
    <property type="component" value="Chromosome"/>
</dbReference>
<reference evidence="1 8" key="2">
    <citation type="submission" date="2021-02" db="EMBL/GenBank/DDBJ databases">
        <title>FDA dAtabase for Regulatory Grade micrObial Sequences (FDA-ARGOS): Supporting development and validation of Infectious Disease Dx tests.</title>
        <authorList>
            <person name="Carlson P."/>
            <person name="Fischbach M."/>
            <person name="Hastie J."/>
            <person name="Bilen M."/>
            <person name="Cheng A."/>
            <person name="Tallon L."/>
            <person name="Sadzewicz L."/>
            <person name="Zhao X."/>
            <person name="Boylan J."/>
            <person name="Ott S."/>
            <person name="Bowen H."/>
            <person name="Vavikolanu K."/>
            <person name="Mehta A."/>
            <person name="Aluvathingal J."/>
            <person name="Nadendla S."/>
            <person name="Yan Y."/>
            <person name="Sichtig H."/>
        </authorList>
    </citation>
    <scope>NUCLEOTIDE SEQUENCE [LARGE SCALE GENOMIC DNA]</scope>
    <source>
        <strain evidence="1 8">FDAARGOS_1229</strain>
    </source>
</reference>
<evidence type="ECO:0000313" key="7">
    <source>
        <dbReference type="Proteomes" id="UP000286063"/>
    </source>
</evidence>
<dbReference type="AlphaFoldDB" id="A0A413IR97"/>
<protein>
    <submittedName>
        <fullName evidence="3">DUF3795 domain-containing protein</fullName>
    </submittedName>
</protein>
<keyword evidence="8" id="KW-1185">Reference proteome</keyword>
<dbReference type="EMBL" id="QSCR01000004">
    <property type="protein sequence ID" value="RGY20014.1"/>
    <property type="molecule type" value="Genomic_DNA"/>
</dbReference>
<evidence type="ECO:0000313" key="8">
    <source>
        <dbReference type="Proteomes" id="UP000654720"/>
    </source>
</evidence>
<evidence type="ECO:0000313" key="1">
    <source>
        <dbReference type="EMBL" id="QRO51289.1"/>
    </source>
</evidence>
<accession>A0A413IR97</accession>
<dbReference type="EMBL" id="QRPV01000002">
    <property type="protein sequence ID" value="RHM46915.1"/>
    <property type="molecule type" value="Genomic_DNA"/>
</dbReference>
<proteinExistence type="predicted"/>
<gene>
    <name evidence="2" type="ORF">DWW18_04650</name>
    <name evidence="4" type="ORF">DWZ68_02855</name>
    <name evidence="3" type="ORF">DXA50_03870</name>
    <name evidence="1" type="ORF">I6J59_06700</name>
</gene>
<dbReference type="Proteomes" id="UP000286063">
    <property type="component" value="Unassembled WGS sequence"/>
</dbReference>
<dbReference type="Proteomes" id="UP000286038">
    <property type="component" value="Unassembled WGS sequence"/>
</dbReference>
<dbReference type="STRING" id="1121130.GCA_000519105_00718"/>